<comment type="similarity">
    <text evidence="2">Belongs to the autoinducer-2 exporter (AI-2E) (TC 2.A.86) family.</text>
</comment>
<keyword evidence="4 6" id="KW-1133">Transmembrane helix</keyword>
<keyword evidence="8" id="KW-1185">Reference proteome</keyword>
<feature type="transmembrane region" description="Helical" evidence="6">
    <location>
        <begin position="81"/>
        <end position="102"/>
    </location>
</feature>
<dbReference type="PANTHER" id="PTHR21716:SF16">
    <property type="entry name" value="BLL1467 PROTEIN"/>
    <property type="match status" value="1"/>
</dbReference>
<evidence type="ECO:0000256" key="6">
    <source>
        <dbReference type="SAM" id="Phobius"/>
    </source>
</evidence>
<evidence type="ECO:0000256" key="2">
    <source>
        <dbReference type="ARBA" id="ARBA00009773"/>
    </source>
</evidence>
<organism evidence="7 8">
    <name type="scientific">Rhizobium paknamense</name>
    <dbReference type="NCBI Taxonomy" id="1206817"/>
    <lineage>
        <taxon>Bacteria</taxon>
        <taxon>Pseudomonadati</taxon>
        <taxon>Pseudomonadota</taxon>
        <taxon>Alphaproteobacteria</taxon>
        <taxon>Hyphomicrobiales</taxon>
        <taxon>Rhizobiaceae</taxon>
        <taxon>Rhizobium/Agrobacterium group</taxon>
        <taxon>Rhizobium</taxon>
    </lineage>
</organism>
<feature type="transmembrane region" description="Helical" evidence="6">
    <location>
        <begin position="280"/>
        <end position="298"/>
    </location>
</feature>
<dbReference type="EMBL" id="JAUSWH010000001">
    <property type="protein sequence ID" value="MDQ0454353.1"/>
    <property type="molecule type" value="Genomic_DNA"/>
</dbReference>
<proteinExistence type="inferred from homology"/>
<keyword evidence="3 6" id="KW-0812">Transmembrane</keyword>
<feature type="transmembrane region" description="Helical" evidence="6">
    <location>
        <begin position="246"/>
        <end position="273"/>
    </location>
</feature>
<dbReference type="PANTHER" id="PTHR21716">
    <property type="entry name" value="TRANSMEMBRANE PROTEIN"/>
    <property type="match status" value="1"/>
</dbReference>
<gene>
    <name evidence="7" type="ORF">QO005_000668</name>
</gene>
<dbReference type="InterPro" id="IPR002549">
    <property type="entry name" value="AI-2E-like"/>
</dbReference>
<evidence type="ECO:0000256" key="4">
    <source>
        <dbReference type="ARBA" id="ARBA00022989"/>
    </source>
</evidence>
<evidence type="ECO:0000256" key="3">
    <source>
        <dbReference type="ARBA" id="ARBA00022692"/>
    </source>
</evidence>
<dbReference type="Proteomes" id="UP001235269">
    <property type="component" value="Unassembled WGS sequence"/>
</dbReference>
<feature type="transmembrane region" description="Helical" evidence="6">
    <location>
        <begin position="318"/>
        <end position="348"/>
    </location>
</feature>
<evidence type="ECO:0000313" key="8">
    <source>
        <dbReference type="Proteomes" id="UP001235269"/>
    </source>
</evidence>
<sequence length="363" mass="39199">MDDTVARRILRNERSRTIRRRKTALELAQAWSVIGIFAILFIAALHYAATILMPVTLAVVVGLILGLAADRLNAIGIPPMVSALLLSSAFAILVIAIANTLADPLAQLTRDLPVIAERVVDHVMPLLQRVRWLHVSPGGAGNVSMDKIIDNGGTILSTVAMKVTPAIIQTLIFFAALVLFLAGRQSIRKTLIIAFRDRARRLAAIRTIHAIETALGFYFATASVIYAGVGLSMLVIAWAGGLQLPVLWAFFAFLSSFVPFLGVTTMTIALAIAGMLTHDGFIFSLLPAAAFFVVHTLVENLVTPAVMGRRLEINAFAVFFAILFWTWVWGAAGAMLAVPLSLIGMAILQELMPETAPKPKLPD</sequence>
<dbReference type="Pfam" id="PF01594">
    <property type="entry name" value="AI-2E_transport"/>
    <property type="match status" value="1"/>
</dbReference>
<accession>A0ABU0I7Z9</accession>
<feature type="transmembrane region" description="Helical" evidence="6">
    <location>
        <begin position="24"/>
        <end position="45"/>
    </location>
</feature>
<comment type="caution">
    <text evidence="7">The sequence shown here is derived from an EMBL/GenBank/DDBJ whole genome shotgun (WGS) entry which is preliminary data.</text>
</comment>
<feature type="transmembrane region" description="Helical" evidence="6">
    <location>
        <begin position="215"/>
        <end position="240"/>
    </location>
</feature>
<evidence type="ECO:0000313" key="7">
    <source>
        <dbReference type="EMBL" id="MDQ0454353.1"/>
    </source>
</evidence>
<keyword evidence="5 6" id="KW-0472">Membrane</keyword>
<dbReference type="RefSeq" id="WP_307156531.1">
    <property type="nucleotide sequence ID" value="NZ_JAUSWH010000001.1"/>
</dbReference>
<feature type="transmembrane region" description="Helical" evidence="6">
    <location>
        <begin position="166"/>
        <end position="183"/>
    </location>
</feature>
<comment type="subcellular location">
    <subcellularLocation>
        <location evidence="1">Membrane</location>
        <topology evidence="1">Multi-pass membrane protein</topology>
    </subcellularLocation>
</comment>
<evidence type="ECO:0000256" key="1">
    <source>
        <dbReference type="ARBA" id="ARBA00004141"/>
    </source>
</evidence>
<protein>
    <submittedName>
        <fullName evidence="7">PurR-regulated permease PerM</fullName>
    </submittedName>
</protein>
<reference evidence="7 8" key="1">
    <citation type="submission" date="2023-07" db="EMBL/GenBank/DDBJ databases">
        <title>Genomic Encyclopedia of Type Strains, Phase IV (KMG-IV): sequencing the most valuable type-strain genomes for metagenomic binning, comparative biology and taxonomic classification.</title>
        <authorList>
            <person name="Goeker M."/>
        </authorList>
    </citation>
    <scope>NUCLEOTIDE SEQUENCE [LARGE SCALE GENOMIC DNA]</scope>
    <source>
        <strain evidence="7 8">DSM 100301</strain>
    </source>
</reference>
<evidence type="ECO:0000256" key="5">
    <source>
        <dbReference type="ARBA" id="ARBA00023136"/>
    </source>
</evidence>
<feature type="transmembrane region" description="Helical" evidence="6">
    <location>
        <begin position="51"/>
        <end position="69"/>
    </location>
</feature>
<name>A0ABU0I7Z9_9HYPH</name>